<keyword evidence="2" id="KW-1185">Reference proteome</keyword>
<reference evidence="1 2" key="1">
    <citation type="submission" date="2023-09" db="EMBL/GenBank/DDBJ databases">
        <authorList>
            <person name="Wang M."/>
        </authorList>
    </citation>
    <scope>NUCLEOTIDE SEQUENCE [LARGE SCALE GENOMIC DNA]</scope>
    <source>
        <strain evidence="1">GT-2023</strain>
        <tissue evidence="1">Liver</tissue>
    </source>
</reference>
<name>A0ABR3LTJ4_9TELE</name>
<organism evidence="1 2">
    <name type="scientific">Cirrhinus molitorella</name>
    <name type="common">mud carp</name>
    <dbReference type="NCBI Taxonomy" id="172907"/>
    <lineage>
        <taxon>Eukaryota</taxon>
        <taxon>Metazoa</taxon>
        <taxon>Chordata</taxon>
        <taxon>Craniata</taxon>
        <taxon>Vertebrata</taxon>
        <taxon>Euteleostomi</taxon>
        <taxon>Actinopterygii</taxon>
        <taxon>Neopterygii</taxon>
        <taxon>Teleostei</taxon>
        <taxon>Ostariophysi</taxon>
        <taxon>Cypriniformes</taxon>
        <taxon>Cyprinidae</taxon>
        <taxon>Labeoninae</taxon>
        <taxon>Labeonini</taxon>
        <taxon>Cirrhinus</taxon>
    </lineage>
</organism>
<dbReference type="Proteomes" id="UP001558613">
    <property type="component" value="Unassembled WGS sequence"/>
</dbReference>
<gene>
    <name evidence="1" type="ORF">QQF64_011765</name>
</gene>
<protein>
    <submittedName>
        <fullName evidence="1">Uncharacterized protein</fullName>
    </submittedName>
</protein>
<evidence type="ECO:0000313" key="1">
    <source>
        <dbReference type="EMBL" id="KAL1256220.1"/>
    </source>
</evidence>
<feature type="non-terminal residue" evidence="1">
    <location>
        <position position="56"/>
    </location>
</feature>
<evidence type="ECO:0000313" key="2">
    <source>
        <dbReference type="Proteomes" id="UP001558613"/>
    </source>
</evidence>
<proteinExistence type="predicted"/>
<accession>A0ABR3LTJ4</accession>
<dbReference type="EMBL" id="JAYMGO010000018">
    <property type="protein sequence ID" value="KAL1256220.1"/>
    <property type="molecule type" value="Genomic_DNA"/>
</dbReference>
<sequence>ELLISPAQVFPVTFSLYILTSSLSPRPIVQLDVAVFGLVFVCLDRLCGVASCLVFI</sequence>
<feature type="non-terminal residue" evidence="1">
    <location>
        <position position="1"/>
    </location>
</feature>
<comment type="caution">
    <text evidence="1">The sequence shown here is derived from an EMBL/GenBank/DDBJ whole genome shotgun (WGS) entry which is preliminary data.</text>
</comment>